<accession>Z4WR89</accession>
<protein>
    <submittedName>
        <fullName evidence="1">Uncharacterized protein</fullName>
    </submittedName>
</protein>
<evidence type="ECO:0000313" key="1">
    <source>
        <dbReference type="EMBL" id="EWC91773.1"/>
    </source>
</evidence>
<reference evidence="1 2" key="1">
    <citation type="submission" date="2014-01" db="EMBL/GenBank/DDBJ databases">
        <authorList>
            <person name="Durkin A.S."/>
            <person name="McCorrison J."/>
            <person name="Torralba M."/>
            <person name="Gillis M."/>
            <person name="Haft D.H."/>
            <person name="Methe B."/>
            <person name="Sutton G."/>
            <person name="Nelson K.E."/>
        </authorList>
    </citation>
    <scope>NUCLEOTIDE SEQUENCE [LARGE SCALE GENOMIC DNA]</scope>
    <source>
        <strain evidence="1 2">ATCC 51270</strain>
    </source>
</reference>
<proteinExistence type="predicted"/>
<name>Z4WR89_9PORP</name>
<dbReference type="EMBL" id="JDFF01000022">
    <property type="protein sequence ID" value="EWC91773.1"/>
    <property type="molecule type" value="Genomic_DNA"/>
</dbReference>
<evidence type="ECO:0000313" key="2">
    <source>
        <dbReference type="Proteomes" id="UP000023482"/>
    </source>
</evidence>
<sequence>MPIPPMPMKYNFILHLCILSFSTKIQKKRPSPYILGDKLGVFSPFESKAYLGKAAQDEWGVFPSLSCLSSFRLSWGGTLRMRGKGAKSK</sequence>
<gene>
    <name evidence="1" type="ORF">HMPREF0636_1409</name>
</gene>
<dbReference type="AlphaFoldDB" id="Z4WR89"/>
<organism evidence="1 2">
    <name type="scientific">Porphyromonas catoniae ATCC 51270</name>
    <dbReference type="NCBI Taxonomy" id="887901"/>
    <lineage>
        <taxon>Bacteria</taxon>
        <taxon>Pseudomonadati</taxon>
        <taxon>Bacteroidota</taxon>
        <taxon>Bacteroidia</taxon>
        <taxon>Bacteroidales</taxon>
        <taxon>Porphyromonadaceae</taxon>
        <taxon>Porphyromonas</taxon>
    </lineage>
</organism>
<dbReference type="PATRIC" id="fig|887901.3.peg.1164"/>
<dbReference type="Proteomes" id="UP000023482">
    <property type="component" value="Unassembled WGS sequence"/>
</dbReference>
<comment type="caution">
    <text evidence="1">The sequence shown here is derived from an EMBL/GenBank/DDBJ whole genome shotgun (WGS) entry which is preliminary data.</text>
</comment>
<keyword evidence="2" id="KW-1185">Reference proteome</keyword>